<dbReference type="PANTHER" id="PTHR35788:SF1">
    <property type="entry name" value="EXPORTED PROTEIN"/>
    <property type="match status" value="1"/>
</dbReference>
<evidence type="ECO:0000256" key="2">
    <source>
        <dbReference type="SAM" id="MobiDB-lite"/>
    </source>
</evidence>
<evidence type="ECO:0000256" key="1">
    <source>
        <dbReference type="ARBA" id="ARBA00022729"/>
    </source>
</evidence>
<evidence type="ECO:0000259" key="4">
    <source>
        <dbReference type="PROSITE" id="PS51109"/>
    </source>
</evidence>
<dbReference type="AlphaFoldDB" id="A0A1X7GES7"/>
<dbReference type="RefSeq" id="WP_208917528.1">
    <property type="nucleotide sequence ID" value="NZ_LT840184.1"/>
</dbReference>
<dbReference type="Pfam" id="PF04294">
    <property type="entry name" value="VanW"/>
    <property type="match status" value="1"/>
</dbReference>
<keyword evidence="1" id="KW-0732">Signal</keyword>
<dbReference type="STRING" id="1313296.SAMN05661091_0389"/>
<dbReference type="EMBL" id="LT840184">
    <property type="protein sequence ID" value="SMF67921.1"/>
    <property type="molecule type" value="Genomic_DNA"/>
</dbReference>
<dbReference type="InterPro" id="IPR052913">
    <property type="entry name" value="Glycopeptide_resist_protein"/>
</dbReference>
<accession>A0A1X7GES7</accession>
<feature type="transmembrane region" description="Helical" evidence="3">
    <location>
        <begin position="7"/>
        <end position="29"/>
    </location>
</feature>
<feature type="domain" description="G5" evidence="4">
    <location>
        <begin position="375"/>
        <end position="454"/>
    </location>
</feature>
<dbReference type="PANTHER" id="PTHR35788">
    <property type="entry name" value="EXPORTED PROTEIN-RELATED"/>
    <property type="match status" value="1"/>
</dbReference>
<evidence type="ECO:0000313" key="6">
    <source>
        <dbReference type="Proteomes" id="UP000192940"/>
    </source>
</evidence>
<keyword evidence="6" id="KW-1185">Reference proteome</keyword>
<dbReference type="Pfam" id="PF07501">
    <property type="entry name" value="G5"/>
    <property type="match status" value="1"/>
</dbReference>
<evidence type="ECO:0000313" key="5">
    <source>
        <dbReference type="EMBL" id="SMF67921.1"/>
    </source>
</evidence>
<evidence type="ECO:0000256" key="3">
    <source>
        <dbReference type="SAM" id="Phobius"/>
    </source>
</evidence>
<dbReference type="Proteomes" id="UP000192940">
    <property type="component" value="Chromosome I"/>
</dbReference>
<gene>
    <name evidence="5" type="ORF">SAMN05661091_0389</name>
</gene>
<dbReference type="Gene3D" id="2.20.230.10">
    <property type="entry name" value="Resuscitation-promoting factor rpfb"/>
    <property type="match status" value="1"/>
</dbReference>
<dbReference type="InterPro" id="IPR007391">
    <property type="entry name" value="Vancomycin_resist_VanW"/>
</dbReference>
<feature type="region of interest" description="Disordered" evidence="2">
    <location>
        <begin position="451"/>
        <end position="476"/>
    </location>
</feature>
<name>A0A1X7GES7_9BACL</name>
<organism evidence="5 6">
    <name type="scientific">Paenibacillus uliginis N3/975</name>
    <dbReference type="NCBI Taxonomy" id="1313296"/>
    <lineage>
        <taxon>Bacteria</taxon>
        <taxon>Bacillati</taxon>
        <taxon>Bacillota</taxon>
        <taxon>Bacilli</taxon>
        <taxon>Bacillales</taxon>
        <taxon>Paenibacillaceae</taxon>
        <taxon>Paenibacillus</taxon>
    </lineage>
</organism>
<proteinExistence type="predicted"/>
<dbReference type="PROSITE" id="PS51109">
    <property type="entry name" value="G5"/>
    <property type="match status" value="1"/>
</dbReference>
<reference evidence="5 6" key="1">
    <citation type="submission" date="2017-04" db="EMBL/GenBank/DDBJ databases">
        <authorList>
            <person name="Afonso C.L."/>
            <person name="Miller P.J."/>
            <person name="Scott M.A."/>
            <person name="Spackman E."/>
            <person name="Goraichik I."/>
            <person name="Dimitrov K.M."/>
            <person name="Suarez D.L."/>
            <person name="Swayne D.E."/>
        </authorList>
    </citation>
    <scope>NUCLEOTIDE SEQUENCE [LARGE SCALE GENOMIC DNA]</scope>
    <source>
        <strain evidence="5 6">N3/975</strain>
    </source>
</reference>
<sequence>MKKIHIGLIVVISVLLIGSICYGGLALYANQNILPKGVMLSGWDIGGRPAREVLNELDERLKAMESIQVQFFGDHLNGEEETLSLREAGVKYEANDFRSAVSKFTEGDLWERALYRYQFEKIWSIYPDWDLDTLKKRFHTEWEKDRFGEPVNAVRSITGDIVRYIPEQTTFRIDWTALSDRFGAAIPSDFSVLQSDPPEIIMVELPLTLLVPDVTVKSLQAEGIERKIIQFSTQLGASGPGRVHNITAAAKAVNGMILKPGDEFNYAEVVERARQKFGFKQAPVIVSGKLVPGIGGGICQVSSTVYNAVLLTGLEVTERRSHSLPVNYLPKGQDATFAEGYINFRFRNNTGKHLLIHAEVTGRTLTLKFFGTFPKDTVYSLESKIVQGIPAPLKYVRDGSLSPGKHRVLQNGKPGYVVETYRIKKVNGKVTERIRISRDIYRGQSTIVGMNPSNGELPGARDLPKAPVVEDGVSNP</sequence>
<keyword evidence="3" id="KW-1133">Transmembrane helix</keyword>
<keyword evidence="3" id="KW-0472">Membrane</keyword>
<protein>
    <submittedName>
        <fullName evidence="5">Vancomycin resistance protein YoaR, contains peptidoglycan-binding and VanW domains</fullName>
    </submittedName>
</protein>
<keyword evidence="3" id="KW-0812">Transmembrane</keyword>
<dbReference type="InterPro" id="IPR011098">
    <property type="entry name" value="G5_dom"/>
</dbReference>
<dbReference type="SMART" id="SM01208">
    <property type="entry name" value="G5"/>
    <property type="match status" value="1"/>
</dbReference>